<proteinExistence type="predicted"/>
<reference evidence="1 2" key="1">
    <citation type="submission" date="2015-01" db="EMBL/GenBank/DDBJ databases">
        <title>Complete genome of Pseudomonas batumici UCM B-321 producer of the batumin antibiotic with strong antistaphilococcal and potential anticancer activity.</title>
        <authorList>
            <person name="Klochko V.V."/>
            <person name="Zelena L.B."/>
            <person name="Elena K.A."/>
            <person name="Reva O.N."/>
        </authorList>
    </citation>
    <scope>NUCLEOTIDE SEQUENCE [LARGE SCALE GENOMIC DNA]</scope>
    <source>
        <strain evidence="1 2">UCM B-321</strain>
    </source>
</reference>
<dbReference type="Proteomes" id="UP000031535">
    <property type="component" value="Unassembled WGS sequence"/>
</dbReference>
<accession>A0A0C2I1J9</accession>
<comment type="caution">
    <text evidence="1">The sequence shown here is derived from an EMBL/GenBank/DDBJ whole genome shotgun (WGS) entry which is preliminary data.</text>
</comment>
<gene>
    <name evidence="1" type="ORF">UCMB321_5417</name>
</gene>
<keyword evidence="2" id="KW-1185">Reference proteome</keyword>
<dbReference type="OrthoDB" id="6890571at2"/>
<name>A0A0C2I1J9_9PSED</name>
<protein>
    <submittedName>
        <fullName evidence="1">Uncharacterized protein</fullName>
    </submittedName>
</protein>
<dbReference type="AlphaFoldDB" id="A0A0C2I1J9"/>
<dbReference type="EMBL" id="JXDG01000069">
    <property type="protein sequence ID" value="KIH80825.1"/>
    <property type="molecule type" value="Genomic_DNA"/>
</dbReference>
<organism evidence="1 2">
    <name type="scientific">Pseudomonas batumici</name>
    <dbReference type="NCBI Taxonomy" id="226910"/>
    <lineage>
        <taxon>Bacteria</taxon>
        <taxon>Pseudomonadati</taxon>
        <taxon>Pseudomonadota</taxon>
        <taxon>Gammaproteobacteria</taxon>
        <taxon>Pseudomonadales</taxon>
        <taxon>Pseudomonadaceae</taxon>
        <taxon>Pseudomonas</taxon>
    </lineage>
</organism>
<sequence>MRASVALGLLISTLKKHDLEAPLSLDDPHFKELITHLRDNLLEAQADESVSTVMVSINKAFTDGVRLNARSVGSLLTALKKVDGLLKEAGERHEPLQLAQVSVG</sequence>
<evidence type="ECO:0000313" key="2">
    <source>
        <dbReference type="Proteomes" id="UP000031535"/>
    </source>
</evidence>
<dbReference type="PATRIC" id="fig|226910.6.peg.5406"/>
<evidence type="ECO:0000313" key="1">
    <source>
        <dbReference type="EMBL" id="KIH80825.1"/>
    </source>
</evidence>